<accession>A0A6J4N911</accession>
<reference evidence="2" key="1">
    <citation type="submission" date="2020-02" db="EMBL/GenBank/DDBJ databases">
        <authorList>
            <person name="Meier V. D."/>
        </authorList>
    </citation>
    <scope>NUCLEOTIDE SEQUENCE</scope>
    <source>
        <strain evidence="2">AVDCRST_MAG89</strain>
    </source>
</reference>
<dbReference type="AlphaFoldDB" id="A0A6J4N911"/>
<feature type="compositionally biased region" description="Basic and acidic residues" evidence="1">
    <location>
        <begin position="68"/>
        <end position="94"/>
    </location>
</feature>
<evidence type="ECO:0000256" key="1">
    <source>
        <dbReference type="SAM" id="MobiDB-lite"/>
    </source>
</evidence>
<feature type="non-terminal residue" evidence="2">
    <location>
        <position position="1"/>
    </location>
</feature>
<feature type="region of interest" description="Disordered" evidence="1">
    <location>
        <begin position="58"/>
        <end position="94"/>
    </location>
</feature>
<gene>
    <name evidence="2" type="ORF">AVDCRST_MAG89-5250</name>
</gene>
<dbReference type="EMBL" id="CADCTV010001103">
    <property type="protein sequence ID" value="CAA9379387.1"/>
    <property type="molecule type" value="Genomic_DNA"/>
</dbReference>
<organism evidence="2">
    <name type="scientific">uncultured Gemmatimonadota bacterium</name>
    <dbReference type="NCBI Taxonomy" id="203437"/>
    <lineage>
        <taxon>Bacteria</taxon>
        <taxon>Pseudomonadati</taxon>
        <taxon>Gemmatimonadota</taxon>
        <taxon>environmental samples</taxon>
    </lineage>
</organism>
<sequence>EEFRRWAVRGRRRRGVRGHCPGPDLCGLPLVGPRLLLRRARRLSGGCRFVRRRGRVQPLGPAGRVRRPQRDLGRREGGRRGLREPERAVRGRGF</sequence>
<name>A0A6J4N911_9BACT</name>
<protein>
    <submittedName>
        <fullName evidence="2">Uncharacterized protein</fullName>
    </submittedName>
</protein>
<feature type="non-terminal residue" evidence="2">
    <location>
        <position position="94"/>
    </location>
</feature>
<evidence type="ECO:0000313" key="2">
    <source>
        <dbReference type="EMBL" id="CAA9379387.1"/>
    </source>
</evidence>
<proteinExistence type="predicted"/>